<evidence type="ECO:0000256" key="1">
    <source>
        <dbReference type="SAM" id="MobiDB-lite"/>
    </source>
</evidence>
<feature type="compositionally biased region" description="Gly residues" evidence="1">
    <location>
        <begin position="109"/>
        <end position="119"/>
    </location>
</feature>
<feature type="region of interest" description="Disordered" evidence="1">
    <location>
        <begin position="100"/>
        <end position="119"/>
    </location>
</feature>
<dbReference type="AlphaFoldDB" id="A0A7R9WN70"/>
<gene>
    <name evidence="3" type="ORF">CAUS1442_LOCUS948</name>
</gene>
<evidence type="ECO:0000313" key="3">
    <source>
        <dbReference type="EMBL" id="CAD8328850.1"/>
    </source>
</evidence>
<sequence length="119" mass="12773">MMNRLLIAAAVASTATAFAPMMPRNAGSALSVANEGIGGLEQIEFKIFPDGRVEEVVRGVKGGDCHKVTEKINNMLGKVVETKPTEEMYEQKLVVDQTLTESVDSNSDGNGGWDGQSTW</sequence>
<dbReference type="Pfam" id="PF11211">
    <property type="entry name" value="DUF2997"/>
    <property type="match status" value="1"/>
</dbReference>
<protein>
    <submittedName>
        <fullName evidence="3">Uncharacterized protein</fullName>
    </submittedName>
</protein>
<name>A0A7R9WN70_9STRA</name>
<dbReference type="InterPro" id="IPR021375">
    <property type="entry name" value="DUF2997"/>
</dbReference>
<feature type="chain" id="PRO_5030942749" evidence="2">
    <location>
        <begin position="18"/>
        <end position="119"/>
    </location>
</feature>
<dbReference type="EMBL" id="HBEF01001488">
    <property type="protein sequence ID" value="CAD8328850.1"/>
    <property type="molecule type" value="Transcribed_RNA"/>
</dbReference>
<reference evidence="3" key="1">
    <citation type="submission" date="2021-01" db="EMBL/GenBank/DDBJ databases">
        <authorList>
            <person name="Corre E."/>
            <person name="Pelletier E."/>
            <person name="Niang G."/>
            <person name="Scheremetjew M."/>
            <person name="Finn R."/>
            <person name="Kale V."/>
            <person name="Holt S."/>
            <person name="Cochrane G."/>
            <person name="Meng A."/>
            <person name="Brown T."/>
            <person name="Cohen L."/>
        </authorList>
    </citation>
    <scope>NUCLEOTIDE SEQUENCE</scope>
    <source>
        <strain evidence="3">CCMP3328</strain>
    </source>
</reference>
<feature type="signal peptide" evidence="2">
    <location>
        <begin position="1"/>
        <end position="17"/>
    </location>
</feature>
<accession>A0A7R9WN70</accession>
<evidence type="ECO:0000256" key="2">
    <source>
        <dbReference type="SAM" id="SignalP"/>
    </source>
</evidence>
<proteinExistence type="predicted"/>
<organism evidence="3">
    <name type="scientific">Craspedostauros australis</name>
    <dbReference type="NCBI Taxonomy" id="1486917"/>
    <lineage>
        <taxon>Eukaryota</taxon>
        <taxon>Sar</taxon>
        <taxon>Stramenopiles</taxon>
        <taxon>Ochrophyta</taxon>
        <taxon>Bacillariophyta</taxon>
        <taxon>Bacillariophyceae</taxon>
        <taxon>Bacillariophycidae</taxon>
        <taxon>Naviculales</taxon>
        <taxon>Naviculaceae</taxon>
        <taxon>Craspedostauros</taxon>
    </lineage>
</organism>
<keyword evidence="2" id="KW-0732">Signal</keyword>